<gene>
    <name evidence="6" type="primary">LOC117737804</name>
</gene>
<dbReference type="AlphaFoldDB" id="A0A8C2ZMC8"/>
<dbReference type="RefSeq" id="XP_034399881.1">
    <property type="nucleotide sequence ID" value="XM_034543990.1"/>
</dbReference>
<dbReference type="InterPro" id="IPR007110">
    <property type="entry name" value="Ig-like_dom"/>
</dbReference>
<comment type="subunit">
    <text evidence="1">Forms a complex composed of PDGFRL, TNK2 and GRB2.</text>
</comment>
<feature type="signal peptide" evidence="4">
    <location>
        <begin position="1"/>
        <end position="30"/>
    </location>
</feature>
<keyword evidence="4" id="KW-0732">Signal</keyword>
<reference evidence="6" key="1">
    <citation type="submission" date="2025-08" db="UniProtKB">
        <authorList>
            <consortium name="Ensembl"/>
        </authorList>
    </citation>
    <scope>IDENTIFICATION</scope>
</reference>
<dbReference type="PANTHER" id="PTHR15360">
    <property type="entry name" value="PLATELET-DERIVED GROWTH FACTOR RECEPTOR LIKE"/>
    <property type="match status" value="1"/>
</dbReference>
<evidence type="ECO:0000256" key="4">
    <source>
        <dbReference type="SAM" id="SignalP"/>
    </source>
</evidence>
<evidence type="ECO:0000256" key="3">
    <source>
        <dbReference type="SAM" id="MobiDB-lite"/>
    </source>
</evidence>
<dbReference type="InterPro" id="IPR042495">
    <property type="entry name" value="PDGFRL"/>
</dbReference>
<dbReference type="GeneID" id="117737804"/>
<feature type="domain" description="Ig-like" evidence="5">
    <location>
        <begin position="284"/>
        <end position="384"/>
    </location>
</feature>
<dbReference type="InterPro" id="IPR036179">
    <property type="entry name" value="Ig-like_dom_sf"/>
</dbReference>
<dbReference type="Proteomes" id="UP000694565">
    <property type="component" value="Unplaced"/>
</dbReference>
<dbReference type="PANTHER" id="PTHR15360:SF2">
    <property type="entry name" value="PLATELET-DERIVED GROWTH FACTOR RECEPTOR-LIKE PROTEIN"/>
    <property type="match status" value="1"/>
</dbReference>
<sequence length="394" mass="43527">MPLVNVFGSKGRWVLSALLIFAVICELAYCQEDTQEQRTTPGRKPKPSKPKLGKSTNKGPRTVIHKPKIKATPAVPAQAVLTQVLKRGKFKKVGDSISVQTGDTLELRCRGKPVQWSVPKYLEEDDDGRLRIVQHKRYGALTLVNTTGADTGEYTCYPMYCEDTDCRKEYDKAVRVFVFFPDPQELFVPSSDYYEAIQLRTNWPTLLPCQVTSPEAKVTLHREFPPVEVAVDGTEISFNVKRGFTIHRPRPHHAGALFCVASLGNLRQSSTKYMLIYVNYPMAPPAPVIQASSSSVAVGVNLRVSCSVVGEQDVVVEFTWEYPGQQIGRPLYTQESISPIGGGAARQQSQSVLLVDEVRDVDQGAYTCTALNLQGAKSVSTTVKVVPKAKPKKP</sequence>
<evidence type="ECO:0000313" key="6">
    <source>
        <dbReference type="Ensembl" id="ENSCLMP00005029785.1"/>
    </source>
</evidence>
<evidence type="ECO:0000313" key="7">
    <source>
        <dbReference type="Proteomes" id="UP000694565"/>
    </source>
</evidence>
<protein>
    <recommendedName>
        <fullName evidence="2">Platelet-derived growth factor receptor-like protein</fullName>
    </recommendedName>
</protein>
<dbReference type="Gene3D" id="2.60.40.10">
    <property type="entry name" value="Immunoglobulins"/>
    <property type="match status" value="3"/>
</dbReference>
<dbReference type="InterPro" id="IPR003598">
    <property type="entry name" value="Ig_sub2"/>
</dbReference>
<proteinExistence type="predicted"/>
<keyword evidence="7" id="KW-1185">Reference proteome</keyword>
<dbReference type="PROSITE" id="PS50835">
    <property type="entry name" value="IG_LIKE"/>
    <property type="match status" value="1"/>
</dbReference>
<feature type="chain" id="PRO_5034782856" description="Platelet-derived growth factor receptor-like protein" evidence="4">
    <location>
        <begin position="31"/>
        <end position="394"/>
    </location>
</feature>
<dbReference type="Pfam" id="PF13927">
    <property type="entry name" value="Ig_3"/>
    <property type="match status" value="1"/>
</dbReference>
<dbReference type="OrthoDB" id="9864753at2759"/>
<dbReference type="SMART" id="SM00409">
    <property type="entry name" value="IG"/>
    <property type="match status" value="3"/>
</dbReference>
<evidence type="ECO:0000256" key="2">
    <source>
        <dbReference type="ARBA" id="ARBA00019671"/>
    </source>
</evidence>
<name>A0A8C2ZMC8_CYCLU</name>
<evidence type="ECO:0000259" key="5">
    <source>
        <dbReference type="PROSITE" id="PS50835"/>
    </source>
</evidence>
<dbReference type="Ensembl" id="ENSCLMT00005031131.1">
    <property type="protein sequence ID" value="ENSCLMP00005029785.1"/>
    <property type="gene ID" value="ENSCLMG00005014517.1"/>
</dbReference>
<dbReference type="Pfam" id="PF21339">
    <property type="entry name" value="VEGFR-1-like_Ig-like"/>
    <property type="match status" value="1"/>
</dbReference>
<dbReference type="InterPro" id="IPR013783">
    <property type="entry name" value="Ig-like_fold"/>
</dbReference>
<dbReference type="GeneTree" id="ENSGT00390000017153"/>
<accession>A0A8C2ZMC8</accession>
<dbReference type="InterPro" id="IPR003599">
    <property type="entry name" value="Ig_sub"/>
</dbReference>
<reference evidence="6" key="2">
    <citation type="submission" date="2025-09" db="UniProtKB">
        <authorList>
            <consortium name="Ensembl"/>
        </authorList>
    </citation>
    <scope>IDENTIFICATION</scope>
</reference>
<dbReference type="SUPFAM" id="SSF48726">
    <property type="entry name" value="Immunoglobulin"/>
    <property type="match status" value="3"/>
</dbReference>
<dbReference type="KEGG" id="clum:117737804"/>
<evidence type="ECO:0000256" key="1">
    <source>
        <dbReference type="ARBA" id="ARBA00011360"/>
    </source>
</evidence>
<organism evidence="6 7">
    <name type="scientific">Cyclopterus lumpus</name>
    <name type="common">Lumpsucker</name>
    <dbReference type="NCBI Taxonomy" id="8103"/>
    <lineage>
        <taxon>Eukaryota</taxon>
        <taxon>Metazoa</taxon>
        <taxon>Chordata</taxon>
        <taxon>Craniata</taxon>
        <taxon>Vertebrata</taxon>
        <taxon>Euteleostomi</taxon>
        <taxon>Actinopterygii</taxon>
        <taxon>Neopterygii</taxon>
        <taxon>Teleostei</taxon>
        <taxon>Neoteleostei</taxon>
        <taxon>Acanthomorphata</taxon>
        <taxon>Eupercaria</taxon>
        <taxon>Perciformes</taxon>
        <taxon>Cottioidei</taxon>
        <taxon>Cottales</taxon>
        <taxon>Cyclopteridae</taxon>
        <taxon>Cyclopterus</taxon>
    </lineage>
</organism>
<dbReference type="SMART" id="SM00408">
    <property type="entry name" value="IGc2"/>
    <property type="match status" value="2"/>
</dbReference>
<feature type="region of interest" description="Disordered" evidence="3">
    <location>
        <begin position="35"/>
        <end position="62"/>
    </location>
</feature>
<feature type="compositionally biased region" description="Basic residues" evidence="3">
    <location>
        <begin position="41"/>
        <end position="52"/>
    </location>
</feature>